<dbReference type="EMBL" id="DXEU01000072">
    <property type="protein sequence ID" value="HIX51999.1"/>
    <property type="molecule type" value="Genomic_DNA"/>
</dbReference>
<evidence type="ECO:0000313" key="4">
    <source>
        <dbReference type="Proteomes" id="UP000886780"/>
    </source>
</evidence>
<keyword evidence="2" id="KW-0732">Signal</keyword>
<evidence type="ECO:0000313" key="3">
    <source>
        <dbReference type="EMBL" id="HIX51999.1"/>
    </source>
</evidence>
<evidence type="ECO:0000256" key="1">
    <source>
        <dbReference type="SAM" id="MobiDB-lite"/>
    </source>
</evidence>
<feature type="signal peptide" evidence="2">
    <location>
        <begin position="1"/>
        <end position="18"/>
    </location>
</feature>
<feature type="region of interest" description="Disordered" evidence="1">
    <location>
        <begin position="28"/>
        <end position="76"/>
    </location>
</feature>
<reference evidence="3" key="1">
    <citation type="journal article" date="2021" name="PeerJ">
        <title>Extensive microbial diversity within the chicken gut microbiome revealed by metagenomics and culture.</title>
        <authorList>
            <person name="Gilroy R."/>
            <person name="Ravi A."/>
            <person name="Getino M."/>
            <person name="Pursley I."/>
            <person name="Horton D.L."/>
            <person name="Alikhan N.F."/>
            <person name="Baker D."/>
            <person name="Gharbi K."/>
            <person name="Hall N."/>
            <person name="Watson M."/>
            <person name="Adriaenssens E.M."/>
            <person name="Foster-Nyarko E."/>
            <person name="Jarju S."/>
            <person name="Secka A."/>
            <person name="Antonio M."/>
            <person name="Oren A."/>
            <person name="Chaudhuri R.R."/>
            <person name="La Ragione R."/>
            <person name="Hildebrand F."/>
            <person name="Pallen M.J."/>
        </authorList>
    </citation>
    <scope>NUCLEOTIDE SEQUENCE</scope>
    <source>
        <strain evidence="3">ChiGjej4B4-12881</strain>
    </source>
</reference>
<accession>A0A9D2AWS7</accession>
<dbReference type="PROSITE" id="PS51257">
    <property type="entry name" value="PROKAR_LIPOPROTEIN"/>
    <property type="match status" value="1"/>
</dbReference>
<name>A0A9D2AWS7_9FIRM</name>
<dbReference type="Proteomes" id="UP000886780">
    <property type="component" value="Unassembled WGS sequence"/>
</dbReference>
<evidence type="ECO:0008006" key="5">
    <source>
        <dbReference type="Google" id="ProtNLM"/>
    </source>
</evidence>
<evidence type="ECO:0000256" key="2">
    <source>
        <dbReference type="SAM" id="SignalP"/>
    </source>
</evidence>
<organism evidence="3 4">
    <name type="scientific">Candidatus Lachnoclostridium stercoripullorum</name>
    <dbReference type="NCBI Taxonomy" id="2838635"/>
    <lineage>
        <taxon>Bacteria</taxon>
        <taxon>Bacillati</taxon>
        <taxon>Bacillota</taxon>
        <taxon>Clostridia</taxon>
        <taxon>Lachnospirales</taxon>
        <taxon>Lachnospiraceae</taxon>
    </lineage>
</organism>
<feature type="compositionally biased region" description="Acidic residues" evidence="1">
    <location>
        <begin position="46"/>
        <end position="61"/>
    </location>
</feature>
<protein>
    <recommendedName>
        <fullName evidence="5">DUF4163 domain-containing protein</fullName>
    </recommendedName>
</protein>
<proteinExistence type="predicted"/>
<reference evidence="3" key="2">
    <citation type="submission" date="2021-04" db="EMBL/GenBank/DDBJ databases">
        <authorList>
            <person name="Gilroy R."/>
        </authorList>
    </citation>
    <scope>NUCLEOTIDE SEQUENCE</scope>
    <source>
        <strain evidence="3">ChiGjej4B4-12881</strain>
    </source>
</reference>
<gene>
    <name evidence="3" type="ORF">IAA28_04250</name>
</gene>
<feature type="chain" id="PRO_5038505545" description="DUF4163 domain-containing protein" evidence="2">
    <location>
        <begin position="19"/>
        <end position="270"/>
    </location>
</feature>
<comment type="caution">
    <text evidence="3">The sequence shown here is derived from an EMBL/GenBank/DDBJ whole genome shotgun (WGS) entry which is preliminary data.</text>
</comment>
<sequence>MKRSHIIPLFLLSGLCLASGCGGCGSEEVDLSSAHTTAAESMAPADEPEETDSQTETEESETSSRPDPGKGLTATVETYSSGGVSIEYPSVTGMNSSEGEEAVNELLKSNALSIIQAQGIDEDADTLSVTCEILSADRQQLTAIYTGELTAEGAAHPTAIFYTNTVDMDKAVDIGFSTYAEPSTMAGYVMSEGCQFDGLDGETEKAVREYIAGQSMDYFTELFRGADFPLKGDTFPESFSYETEGDIFFSIPVPHALGDYAIVKFTPDTK</sequence>
<dbReference type="AlphaFoldDB" id="A0A9D2AWS7"/>